<dbReference type="AlphaFoldDB" id="A0A1H7QFB9"/>
<dbReference type="Pfam" id="PF18962">
    <property type="entry name" value="Por_Secre_tail"/>
    <property type="match status" value="1"/>
</dbReference>
<dbReference type="Proteomes" id="UP000198521">
    <property type="component" value="Unassembled WGS sequence"/>
</dbReference>
<feature type="signal peptide" evidence="2">
    <location>
        <begin position="1"/>
        <end position="18"/>
    </location>
</feature>
<evidence type="ECO:0000256" key="1">
    <source>
        <dbReference type="ARBA" id="ARBA00022729"/>
    </source>
</evidence>
<reference evidence="5" key="1">
    <citation type="submission" date="2016-10" db="EMBL/GenBank/DDBJ databases">
        <authorList>
            <person name="Varghese N."/>
            <person name="Submissions S."/>
        </authorList>
    </citation>
    <scope>NUCLEOTIDE SEQUENCE [LARGE SCALE GENOMIC DNA]</scope>
    <source>
        <strain evidence="5">DSM 25232 / NCIMB 14723 / 92V</strain>
    </source>
</reference>
<accession>A0A1H7QFB9</accession>
<dbReference type="OrthoDB" id="8878147at2"/>
<name>A0A1H7QFB9_AQUAM</name>
<evidence type="ECO:0000259" key="3">
    <source>
        <dbReference type="Pfam" id="PF18962"/>
    </source>
</evidence>
<protein>
    <submittedName>
        <fullName evidence="4">Por secretion system C-terminal sorting domain-containing protein</fullName>
    </submittedName>
</protein>
<evidence type="ECO:0000313" key="5">
    <source>
        <dbReference type="Proteomes" id="UP000198521"/>
    </source>
</evidence>
<proteinExistence type="predicted"/>
<evidence type="ECO:0000256" key="2">
    <source>
        <dbReference type="SAM" id="SignalP"/>
    </source>
</evidence>
<feature type="chain" id="PRO_5011485772" evidence="2">
    <location>
        <begin position="19"/>
        <end position="373"/>
    </location>
</feature>
<gene>
    <name evidence="4" type="ORF">SAMN04487910_2525</name>
</gene>
<dbReference type="RefSeq" id="WP_091408898.1">
    <property type="nucleotide sequence ID" value="NZ_FOAB01000004.1"/>
</dbReference>
<keyword evidence="5" id="KW-1185">Reference proteome</keyword>
<dbReference type="STRING" id="1038014.SAMN04487910_2525"/>
<organism evidence="4 5">
    <name type="scientific">Aquimarina amphilecti</name>
    <dbReference type="NCBI Taxonomy" id="1038014"/>
    <lineage>
        <taxon>Bacteria</taxon>
        <taxon>Pseudomonadati</taxon>
        <taxon>Bacteroidota</taxon>
        <taxon>Flavobacteriia</taxon>
        <taxon>Flavobacteriales</taxon>
        <taxon>Flavobacteriaceae</taxon>
        <taxon>Aquimarina</taxon>
    </lineage>
</organism>
<sequence length="373" mass="41584">MKLFTIFFILFISFSSKAQVTLDANGPGSTYELINSVFAPTSGNVIEAPGVTGSTCDNHSTYSGTDGNRHIDEIFNTDLGINVFRFIMHVNEDIDRDKCSTTDRQRNEIKTYAPSPDNLKGVIGETVEYKWKFKIDANFQPSGSFTHFHQLKSVGADSAEESQPLITLTARKASPDRLELRYAPTTSQSTLTTVDLSVLKGNWVEVLETVTYGETGNADYSIIINNVNTGVEILNYASSSLRMWKTNADFIRPKWGIYRSLNSASDLRDEEVLYANFSVTENPTLSVPTISEKELFDVFPNPTKAVISFNFFENTNDYTISVIGGSGKIVKKPQELKTTDQLDISDLSNGVYFIKIIDKQTNTFSIKKIVKID</sequence>
<dbReference type="EMBL" id="FOAB01000004">
    <property type="protein sequence ID" value="SEL46205.1"/>
    <property type="molecule type" value="Genomic_DNA"/>
</dbReference>
<dbReference type="InterPro" id="IPR026444">
    <property type="entry name" value="Secre_tail"/>
</dbReference>
<evidence type="ECO:0000313" key="4">
    <source>
        <dbReference type="EMBL" id="SEL46205.1"/>
    </source>
</evidence>
<dbReference type="Gene3D" id="2.60.120.200">
    <property type="match status" value="1"/>
</dbReference>
<keyword evidence="1 2" id="KW-0732">Signal</keyword>
<feature type="domain" description="Secretion system C-terminal sorting" evidence="3">
    <location>
        <begin position="298"/>
        <end position="369"/>
    </location>
</feature>
<dbReference type="NCBIfam" id="TIGR04183">
    <property type="entry name" value="Por_Secre_tail"/>
    <property type="match status" value="1"/>
</dbReference>